<comment type="caution">
    <text evidence="1">The sequence shown here is derived from an EMBL/GenBank/DDBJ whole genome shotgun (WGS) entry which is preliminary data.</text>
</comment>
<evidence type="ECO:0008006" key="3">
    <source>
        <dbReference type="Google" id="ProtNLM"/>
    </source>
</evidence>
<gene>
    <name evidence="1" type="ORF">ACFOOI_21530</name>
</gene>
<dbReference type="Proteomes" id="UP001595616">
    <property type="component" value="Unassembled WGS sequence"/>
</dbReference>
<organism evidence="1 2">
    <name type="scientific">Lacihabitans lacunae</name>
    <dbReference type="NCBI Taxonomy" id="1028214"/>
    <lineage>
        <taxon>Bacteria</taxon>
        <taxon>Pseudomonadati</taxon>
        <taxon>Bacteroidota</taxon>
        <taxon>Cytophagia</taxon>
        <taxon>Cytophagales</taxon>
        <taxon>Leadbetterellaceae</taxon>
        <taxon>Lacihabitans</taxon>
    </lineage>
</organism>
<dbReference type="Gene3D" id="3.40.50.2300">
    <property type="match status" value="1"/>
</dbReference>
<accession>A0ABV7Z4L1</accession>
<dbReference type="EMBL" id="JBHRYQ010000002">
    <property type="protein sequence ID" value="MFC3813262.1"/>
    <property type="molecule type" value="Genomic_DNA"/>
</dbReference>
<evidence type="ECO:0000313" key="2">
    <source>
        <dbReference type="Proteomes" id="UP001595616"/>
    </source>
</evidence>
<protein>
    <recommendedName>
        <fullName evidence="3">Response regulatory domain-containing protein</fullName>
    </recommendedName>
</protein>
<keyword evidence="2" id="KW-1185">Reference proteome</keyword>
<sequence>MTKTKKTLLAVQDDILRMTVEIWLYRSDYLITNALKKEVEDLDTILRHNHFDVVIIQIDAHRHTLSKFLLMLLKHHVKILFITENKGRMKKITANSNIVQMLRHPFEYHDLLTTLHKLCNPTQVVY</sequence>
<dbReference type="InterPro" id="IPR011006">
    <property type="entry name" value="CheY-like_superfamily"/>
</dbReference>
<name>A0ABV7Z4L1_9BACT</name>
<proteinExistence type="predicted"/>
<dbReference type="RefSeq" id="WP_379840246.1">
    <property type="nucleotide sequence ID" value="NZ_JBHRYQ010000002.1"/>
</dbReference>
<dbReference type="SUPFAM" id="SSF52172">
    <property type="entry name" value="CheY-like"/>
    <property type="match status" value="1"/>
</dbReference>
<reference evidence="2" key="1">
    <citation type="journal article" date="2019" name="Int. J. Syst. Evol. Microbiol.">
        <title>The Global Catalogue of Microorganisms (GCM) 10K type strain sequencing project: providing services to taxonomists for standard genome sequencing and annotation.</title>
        <authorList>
            <consortium name="The Broad Institute Genomics Platform"/>
            <consortium name="The Broad Institute Genome Sequencing Center for Infectious Disease"/>
            <person name="Wu L."/>
            <person name="Ma J."/>
        </authorList>
    </citation>
    <scope>NUCLEOTIDE SEQUENCE [LARGE SCALE GENOMIC DNA]</scope>
    <source>
        <strain evidence="2">CECT 7956</strain>
    </source>
</reference>
<evidence type="ECO:0000313" key="1">
    <source>
        <dbReference type="EMBL" id="MFC3813262.1"/>
    </source>
</evidence>